<name>A0A8T2A9E6_9BRAS</name>
<dbReference type="Proteomes" id="UP000694240">
    <property type="component" value="Chromosome 9"/>
</dbReference>
<feature type="compositionally biased region" description="Basic residues" evidence="1">
    <location>
        <begin position="23"/>
        <end position="32"/>
    </location>
</feature>
<dbReference type="EMBL" id="JAEFBK010000009">
    <property type="protein sequence ID" value="KAG7568979.1"/>
    <property type="molecule type" value="Genomic_DNA"/>
</dbReference>
<gene>
    <name evidence="2" type="ORF">ISN45_Aa04g017450</name>
</gene>
<protein>
    <submittedName>
        <fullName evidence="2">Uncharacterized protein</fullName>
    </submittedName>
</protein>
<feature type="region of interest" description="Disordered" evidence="1">
    <location>
        <begin position="1"/>
        <end position="45"/>
    </location>
</feature>
<accession>A0A8T2A9E6</accession>
<sequence length="92" mass="10468">MEAMVKNSSSDGEWTVVLPSKGKQGRRRKLKPKVQAEEEEQPWKSDDLEIDPQRQARLKLKMEISLKKIESSKCLIGLVITLKCTEALKSTN</sequence>
<evidence type="ECO:0000313" key="2">
    <source>
        <dbReference type="EMBL" id="KAG7568979.1"/>
    </source>
</evidence>
<proteinExistence type="predicted"/>
<evidence type="ECO:0000256" key="1">
    <source>
        <dbReference type="SAM" id="MobiDB-lite"/>
    </source>
</evidence>
<keyword evidence="3" id="KW-1185">Reference proteome</keyword>
<dbReference type="AlphaFoldDB" id="A0A8T2A9E6"/>
<comment type="caution">
    <text evidence="2">The sequence shown here is derived from an EMBL/GenBank/DDBJ whole genome shotgun (WGS) entry which is preliminary data.</text>
</comment>
<evidence type="ECO:0000313" key="3">
    <source>
        <dbReference type="Proteomes" id="UP000694240"/>
    </source>
</evidence>
<feature type="compositionally biased region" description="Polar residues" evidence="1">
    <location>
        <begin position="1"/>
        <end position="12"/>
    </location>
</feature>
<organism evidence="2 3">
    <name type="scientific">Arabidopsis thaliana x Arabidopsis arenosa</name>
    <dbReference type="NCBI Taxonomy" id="1240361"/>
    <lineage>
        <taxon>Eukaryota</taxon>
        <taxon>Viridiplantae</taxon>
        <taxon>Streptophyta</taxon>
        <taxon>Embryophyta</taxon>
        <taxon>Tracheophyta</taxon>
        <taxon>Spermatophyta</taxon>
        <taxon>Magnoliopsida</taxon>
        <taxon>eudicotyledons</taxon>
        <taxon>Gunneridae</taxon>
        <taxon>Pentapetalae</taxon>
        <taxon>rosids</taxon>
        <taxon>malvids</taxon>
        <taxon>Brassicales</taxon>
        <taxon>Brassicaceae</taxon>
        <taxon>Camelineae</taxon>
        <taxon>Arabidopsis</taxon>
    </lineage>
</organism>
<reference evidence="2 3" key="1">
    <citation type="submission" date="2020-12" db="EMBL/GenBank/DDBJ databases">
        <title>Concerted genomic and epigenomic changes stabilize Arabidopsis allopolyploids.</title>
        <authorList>
            <person name="Chen Z."/>
        </authorList>
    </citation>
    <scope>NUCLEOTIDE SEQUENCE [LARGE SCALE GENOMIC DNA]</scope>
    <source>
        <strain evidence="2">Allo738</strain>
        <tissue evidence="2">Leaf</tissue>
    </source>
</reference>